<dbReference type="Pfam" id="PF01212">
    <property type="entry name" value="Beta_elim_lyase"/>
    <property type="match status" value="1"/>
</dbReference>
<name>A0A840YUB4_9SPHN</name>
<dbReference type="InterPro" id="IPR015421">
    <property type="entry name" value="PyrdxlP-dep_Trfase_major"/>
</dbReference>
<evidence type="ECO:0000256" key="1">
    <source>
        <dbReference type="ARBA" id="ARBA00001933"/>
    </source>
</evidence>
<evidence type="ECO:0000313" key="6">
    <source>
        <dbReference type="EMBL" id="MBB5717160.1"/>
    </source>
</evidence>
<protein>
    <submittedName>
        <fullName evidence="6">Threonine aldolase</fullName>
    </submittedName>
</protein>
<dbReference type="AlphaFoldDB" id="A0A840YUB4"/>
<comment type="cofactor">
    <cofactor evidence="1">
        <name>pyridoxal 5'-phosphate</name>
        <dbReference type="ChEBI" id="CHEBI:597326"/>
    </cofactor>
</comment>
<dbReference type="InterPro" id="IPR015422">
    <property type="entry name" value="PyrdxlP-dep_Trfase_small"/>
</dbReference>
<dbReference type="RefSeq" id="WP_221227308.1">
    <property type="nucleotide sequence ID" value="NZ_BAABIF010000004.1"/>
</dbReference>
<dbReference type="InterPro" id="IPR001597">
    <property type="entry name" value="ArAA_b-elim_lyase/Thr_aldolase"/>
</dbReference>
<comment type="subunit">
    <text evidence="3">Homotetramer.</text>
</comment>
<comment type="caution">
    <text evidence="6">The sequence shown here is derived from an EMBL/GenBank/DDBJ whole genome shotgun (WGS) entry which is preliminary data.</text>
</comment>
<gene>
    <name evidence="6" type="ORF">FHR23_000067</name>
</gene>
<feature type="domain" description="Aromatic amino acid beta-eliminating lyase/threonine aldolase" evidence="5">
    <location>
        <begin position="35"/>
        <end position="292"/>
    </location>
</feature>
<dbReference type="GO" id="GO:0005829">
    <property type="term" value="C:cytosol"/>
    <property type="evidence" value="ECO:0007669"/>
    <property type="project" value="TreeGrafter"/>
</dbReference>
<dbReference type="InterPro" id="IPR015424">
    <property type="entry name" value="PyrdxlP-dep_Trfase"/>
</dbReference>
<dbReference type="PANTHER" id="PTHR48097:SF9">
    <property type="entry name" value="L-THREONINE ALDOLASE"/>
    <property type="match status" value="1"/>
</dbReference>
<dbReference type="PANTHER" id="PTHR48097">
    <property type="entry name" value="L-THREONINE ALDOLASE-RELATED"/>
    <property type="match status" value="1"/>
</dbReference>
<comment type="similarity">
    <text evidence="2">Belongs to the threonine aldolase family.</text>
</comment>
<evidence type="ECO:0000256" key="2">
    <source>
        <dbReference type="ARBA" id="ARBA00006966"/>
    </source>
</evidence>
<dbReference type="Proteomes" id="UP000554342">
    <property type="component" value="Unassembled WGS sequence"/>
</dbReference>
<dbReference type="Gene3D" id="3.90.1150.10">
    <property type="entry name" value="Aspartate Aminotransferase, domain 1"/>
    <property type="match status" value="1"/>
</dbReference>
<keyword evidence="7" id="KW-1185">Reference proteome</keyword>
<dbReference type="GO" id="GO:0006567">
    <property type="term" value="P:L-threonine catabolic process"/>
    <property type="evidence" value="ECO:0007669"/>
    <property type="project" value="TreeGrafter"/>
</dbReference>
<evidence type="ECO:0000256" key="3">
    <source>
        <dbReference type="ARBA" id="ARBA00011881"/>
    </source>
</evidence>
<organism evidence="6 7">
    <name type="scientific">Stakelama sediminis</name>
    <dbReference type="NCBI Taxonomy" id="463200"/>
    <lineage>
        <taxon>Bacteria</taxon>
        <taxon>Pseudomonadati</taxon>
        <taxon>Pseudomonadota</taxon>
        <taxon>Alphaproteobacteria</taxon>
        <taxon>Sphingomonadales</taxon>
        <taxon>Sphingomonadaceae</taxon>
        <taxon>Stakelama</taxon>
    </lineage>
</organism>
<accession>A0A840YUB4</accession>
<dbReference type="GO" id="GO:0008732">
    <property type="term" value="F:L-allo-threonine aldolase activity"/>
    <property type="evidence" value="ECO:0007669"/>
    <property type="project" value="TreeGrafter"/>
</dbReference>
<proteinExistence type="inferred from homology"/>
<evidence type="ECO:0000259" key="5">
    <source>
        <dbReference type="Pfam" id="PF01212"/>
    </source>
</evidence>
<dbReference type="SUPFAM" id="SSF53383">
    <property type="entry name" value="PLP-dependent transferases"/>
    <property type="match status" value="1"/>
</dbReference>
<evidence type="ECO:0000313" key="7">
    <source>
        <dbReference type="Proteomes" id="UP000554342"/>
    </source>
</evidence>
<dbReference type="EMBL" id="JACIJI010000001">
    <property type="protein sequence ID" value="MBB5717160.1"/>
    <property type="molecule type" value="Genomic_DNA"/>
</dbReference>
<reference evidence="6 7" key="1">
    <citation type="submission" date="2020-08" db="EMBL/GenBank/DDBJ databases">
        <title>Genomic Encyclopedia of Type Strains, Phase IV (KMG-IV): sequencing the most valuable type-strain genomes for metagenomic binning, comparative biology and taxonomic classification.</title>
        <authorList>
            <person name="Goeker M."/>
        </authorList>
    </citation>
    <scope>NUCLEOTIDE SEQUENCE [LARGE SCALE GENOMIC DNA]</scope>
    <source>
        <strain evidence="6 7">DSM 27203</strain>
    </source>
</reference>
<dbReference type="GO" id="GO:0006545">
    <property type="term" value="P:glycine biosynthetic process"/>
    <property type="evidence" value="ECO:0007669"/>
    <property type="project" value="TreeGrafter"/>
</dbReference>
<evidence type="ECO:0000256" key="4">
    <source>
        <dbReference type="ARBA" id="ARBA00022898"/>
    </source>
</evidence>
<keyword evidence="4" id="KW-0663">Pyridoxal phosphate</keyword>
<dbReference type="Gene3D" id="3.40.640.10">
    <property type="entry name" value="Type I PLP-dependent aspartate aminotransferase-like (Major domain)"/>
    <property type="match status" value="1"/>
</dbReference>
<sequence>MIYADAVKTRCTHFLPMHVPESPADTLRRLAEHPAAGAEADVYGAGGAVEMLERRCAELLGKPATRFFIKGMTAQQCVLAACADARGIRNVAIPRMSHLNLDEGDAIERVGGLRPIRLGGTGPFDLAALEAVKEPLAAVVVELPLRRAGFLLPPLEMLRGISGWCRDRGVPLHFDGARLWEAAAGYGVTLTDLTRLADSVYVSFYKGLGGLGGALVAGEPALIDAMAVWKQRHSGNLYTTYPYAISALDGLERQLPRMQEYVARARALAAALRDLPRVIVNPAEPHAHAFQLMARGDPVTFARRHQDFAERHQVWLFNGFQPAPLADHVLMEINIGDASDLWSIEQAKGWIADFLKDGGG</sequence>